<proteinExistence type="predicted"/>
<dbReference type="Pfam" id="PF00646">
    <property type="entry name" value="F-box"/>
    <property type="match status" value="1"/>
</dbReference>
<comment type="caution">
    <text evidence="2">The sequence shown here is derived from an EMBL/GenBank/DDBJ whole genome shotgun (WGS) entry which is preliminary data.</text>
</comment>
<evidence type="ECO:0000313" key="3">
    <source>
        <dbReference type="Proteomes" id="UP001465976"/>
    </source>
</evidence>
<accession>A0ABR3FNI5</accession>
<dbReference type="Gene3D" id="1.20.1280.50">
    <property type="match status" value="1"/>
</dbReference>
<gene>
    <name evidence="2" type="ORF">V5O48_005009</name>
</gene>
<reference evidence="2 3" key="1">
    <citation type="submission" date="2024-02" db="EMBL/GenBank/DDBJ databases">
        <title>A draft genome for the cacao thread blight pathogen Marasmius crinis-equi.</title>
        <authorList>
            <person name="Cohen S.P."/>
            <person name="Baruah I.K."/>
            <person name="Amoako-Attah I."/>
            <person name="Bukari Y."/>
            <person name="Meinhardt L.W."/>
            <person name="Bailey B.A."/>
        </authorList>
    </citation>
    <scope>NUCLEOTIDE SEQUENCE [LARGE SCALE GENOMIC DNA]</scope>
    <source>
        <strain evidence="2 3">GH-76</strain>
    </source>
</reference>
<evidence type="ECO:0000313" key="2">
    <source>
        <dbReference type="EMBL" id="KAL0576967.1"/>
    </source>
</evidence>
<dbReference type="SUPFAM" id="SSF81383">
    <property type="entry name" value="F-box domain"/>
    <property type="match status" value="1"/>
</dbReference>
<dbReference type="EMBL" id="JBAHYK010000186">
    <property type="protein sequence ID" value="KAL0576967.1"/>
    <property type="molecule type" value="Genomic_DNA"/>
</dbReference>
<feature type="domain" description="F-box" evidence="1">
    <location>
        <begin position="1"/>
        <end position="46"/>
    </location>
</feature>
<sequence length="263" mass="30681">MSMPTDIVYEILSHLAPLDLLRMSRTSKAFRGILMRRECTWLWRSSREKNDVPNPFPTMSEPAFAALLFERHCQFCGVVPVRNIIWSAFVRCCKRCLPIQFTLPPPAWNILPMPIFSILPHLIVDNSLVPDEWGSGERLYLKKHAENMVEQYLSQPVGTTRSWVSETAETYERAYEHIPVCEERDMVREAAYKSERRALKLQRTVSILAKLEELGWSSELTSDQRFLRHKLVSKPQILTERIWVNVKPTLEMFLTSLKEHSVH</sequence>
<dbReference type="InterPro" id="IPR036047">
    <property type="entry name" value="F-box-like_dom_sf"/>
</dbReference>
<protein>
    <recommendedName>
        <fullName evidence="1">F-box domain-containing protein</fullName>
    </recommendedName>
</protein>
<dbReference type="CDD" id="cd09917">
    <property type="entry name" value="F-box_SF"/>
    <property type="match status" value="1"/>
</dbReference>
<organism evidence="2 3">
    <name type="scientific">Marasmius crinis-equi</name>
    <dbReference type="NCBI Taxonomy" id="585013"/>
    <lineage>
        <taxon>Eukaryota</taxon>
        <taxon>Fungi</taxon>
        <taxon>Dikarya</taxon>
        <taxon>Basidiomycota</taxon>
        <taxon>Agaricomycotina</taxon>
        <taxon>Agaricomycetes</taxon>
        <taxon>Agaricomycetidae</taxon>
        <taxon>Agaricales</taxon>
        <taxon>Marasmiineae</taxon>
        <taxon>Marasmiaceae</taxon>
        <taxon>Marasmius</taxon>
    </lineage>
</organism>
<name>A0ABR3FNI5_9AGAR</name>
<dbReference type="SMART" id="SM00256">
    <property type="entry name" value="FBOX"/>
    <property type="match status" value="1"/>
</dbReference>
<evidence type="ECO:0000259" key="1">
    <source>
        <dbReference type="PROSITE" id="PS50181"/>
    </source>
</evidence>
<dbReference type="PROSITE" id="PS50181">
    <property type="entry name" value="FBOX"/>
    <property type="match status" value="1"/>
</dbReference>
<dbReference type="Proteomes" id="UP001465976">
    <property type="component" value="Unassembled WGS sequence"/>
</dbReference>
<dbReference type="InterPro" id="IPR001810">
    <property type="entry name" value="F-box_dom"/>
</dbReference>
<keyword evidence="3" id="KW-1185">Reference proteome</keyword>